<feature type="transmembrane region" description="Helical" evidence="1">
    <location>
        <begin position="530"/>
        <end position="549"/>
    </location>
</feature>
<feature type="transmembrane region" description="Helical" evidence="1">
    <location>
        <begin position="1249"/>
        <end position="1268"/>
    </location>
</feature>
<feature type="transmembrane region" description="Helical" evidence="1">
    <location>
        <begin position="275"/>
        <end position="292"/>
    </location>
</feature>
<keyword evidence="1" id="KW-0812">Transmembrane</keyword>
<feature type="transmembrane region" description="Helical" evidence="1">
    <location>
        <begin position="1299"/>
        <end position="1322"/>
    </location>
</feature>
<feature type="transmembrane region" description="Helical" evidence="1">
    <location>
        <begin position="327"/>
        <end position="346"/>
    </location>
</feature>
<feature type="transmembrane region" description="Helical" evidence="1">
    <location>
        <begin position="94"/>
        <end position="115"/>
    </location>
</feature>
<dbReference type="OrthoDB" id="5477512at2"/>
<feature type="transmembrane region" description="Helical" evidence="1">
    <location>
        <begin position="1274"/>
        <end position="1292"/>
    </location>
</feature>
<feature type="transmembrane region" description="Helical" evidence="1">
    <location>
        <begin position="752"/>
        <end position="772"/>
    </location>
</feature>
<dbReference type="KEGG" id="mmas:MYMAC_006131"/>
<feature type="transmembrane region" description="Helical" evidence="1">
    <location>
        <begin position="1440"/>
        <end position="1457"/>
    </location>
</feature>
<feature type="transmembrane region" description="Helical" evidence="1">
    <location>
        <begin position="906"/>
        <end position="922"/>
    </location>
</feature>
<feature type="transmembrane region" description="Helical" evidence="1">
    <location>
        <begin position="1061"/>
        <end position="1077"/>
    </location>
</feature>
<feature type="transmembrane region" description="Helical" evidence="1">
    <location>
        <begin position="845"/>
        <end position="861"/>
    </location>
</feature>
<accession>A0A250K339</accession>
<feature type="transmembrane region" description="Helical" evidence="1">
    <location>
        <begin position="353"/>
        <end position="374"/>
    </location>
</feature>
<feature type="transmembrane region" description="Helical" evidence="1">
    <location>
        <begin position="505"/>
        <end position="523"/>
    </location>
</feature>
<dbReference type="Proteomes" id="UP000217343">
    <property type="component" value="Chromosome"/>
</dbReference>
<feature type="transmembrane region" description="Helical" evidence="1">
    <location>
        <begin position="482"/>
        <end position="499"/>
    </location>
</feature>
<proteinExistence type="predicted"/>
<feature type="transmembrane region" description="Helical" evidence="1">
    <location>
        <begin position="1360"/>
        <end position="1379"/>
    </location>
</feature>
<sequence length="1687" mass="175729">MDVPFHAVSPGAKGDWRAEAHAELPPNPAEPYAEPPPSEGAFARFAEATSTWNRVWRPFLYESIMWFVGAFLILSGTLYFVFESWAGMSSNVRSLTVFGLTAGYSAGFSIWGAYLARRESLRSAGNILGLIGSAVAPLAGIALGPMGLGEALQLGGVGTLLLIPLLLAWAGVSAFLARKPTEHFDATSRPIVQASLVASTLVMGLAPLAANAGVFALGLHVLPCALFFLLSSRPAPRARQGTTLVFALGAPLYLLALDFVRLHVALEGAGVDLSVGTYAPFAAFLLTTSLRFRVLPPERGADALSIVVVSLQALCLAAAALAPPPAFFLTAAVASGALLSLARGGIARMPWVYAAYASTYFAYASFSQLIPGPVKRVIDALKARLGYEVSDALPVQFGALSALPYLFAGAVLGVACLWRGERTGGARERALAEVLFRATAVASPLFVFVGMTGPDARPAFWSVLALALLCLVVGLLVERFFLSVMGAALMVLLPFHAWSLLGAPAASIVAGAVALGLALVGTLSTERTRWLLGVVAGVLSVTGFLLGMVSRGGAVSVVGVALCGAAAMGVAWALQRASLMAVASVLAVSVLPRLVGEFSTASVALAMSAAAFALASLGTRGGLWRWLGGPAVGYAVLAVLRGALGEVPGLAGVILIAASAVAVASRALPRVRPLGIVLAALVLVRDDPGFFAPWGGWMTPGLSMTMFVCWALGASLAAARWGRSANTGVAGAVALVFPLYTLAAYDSGGHTFLMLGAALAALLTVRALPSWVSVAVAAVHAAMAFLRVGPEALLGLAVVLAILAVLEAAPAVRRVCAVERRFAWVSTLASMAVLMLAILEWKHRALPPVVVGTVALPLLWTRATHRPFFAPLAIPYTFGALALGGLRLMGGAVPFGLVGFDAPPGWAVALPLLALGLARAVAHLPGVAEGLLGSREEAPRRAVSTWMQGWLALVAFPVVAFVLRAESSPLGPCCVAGSLALMPGPRPFLRVGASALLLMAFPAVRPVVILLVLALAIVEHWRPAQVWRFFLSPEDPALRPTAVSLAMLLSAFALVEDFTPVRLAMMSGVLVLAAFLLSQRMWLIPAVWALALAALGLDGVAGILPPNEEARLWCVLVLLGAASLAAVCQPERIQTALRQRLAKVLPELDGPWSEPLWLGSASALGLLQLEWLLLSGPGTLPLPMALGMGLTACVLMVTRERGFAWVATALLGVSLGAAVPLPWAPAVVSGVGLVLCCGGLWLDARGLHVGAALHHGGWVLALLALAGIRDLEHVGTPLSILFALGAAWGVVLRRRSRELVGWLATLAAVHGWLMHLGAVYSSGRGAEFILPYFGAASALLATLVLFVARESLRREVGHSFALVALTEVLLGLPLIGASADALREGVVSSVALGVLFFALVRRAVKSRESASGYLAQGVLALGYLGVRVLGMGALPGPGDSLAALVGGALFTGLYFFAQREGAGLASLRGPMLSGAYLFPLTGLLSAPWGEPAHMAALLVGHAAHFAALGAQPDRRGLPSLVSAVAFNAALFMGWRASGEGELVYFIIPAGLSLLALLRVFREALAPEIYTQLRALAVTGIYIAAAWRPLMFSDGRSMLLCVLLCVVGVVCGIALRIRSYVYLGTGFLVTCIAANLVRFGMRDHRVAAASLFMLGLLVIGTMVLLSAHRATLMQRYARVRALLATWEG</sequence>
<reference evidence="2 3" key="1">
    <citation type="submission" date="2017-06" db="EMBL/GenBank/DDBJ databases">
        <title>Sequencing and comparative analysis of myxobacterial genomes.</title>
        <authorList>
            <person name="Rupp O."/>
            <person name="Goesmann A."/>
            <person name="Sogaard-Andersen L."/>
        </authorList>
    </citation>
    <scope>NUCLEOTIDE SEQUENCE [LARGE SCALE GENOMIC DNA]</scope>
    <source>
        <strain evidence="2 3">DSM 14697</strain>
    </source>
</reference>
<feature type="transmembrane region" description="Helical" evidence="1">
    <location>
        <begin position="1202"/>
        <end position="1219"/>
    </location>
</feature>
<organism evidence="2 3">
    <name type="scientific">Corallococcus macrosporus DSM 14697</name>
    <dbReference type="NCBI Taxonomy" id="1189310"/>
    <lineage>
        <taxon>Bacteria</taxon>
        <taxon>Pseudomonadati</taxon>
        <taxon>Myxococcota</taxon>
        <taxon>Myxococcia</taxon>
        <taxon>Myxococcales</taxon>
        <taxon>Cystobacterineae</taxon>
        <taxon>Myxococcaceae</taxon>
        <taxon>Corallococcus</taxon>
    </lineage>
</organism>
<feature type="transmembrane region" description="Helical" evidence="1">
    <location>
        <begin position="243"/>
        <end position="263"/>
    </location>
</feature>
<keyword evidence="3" id="KW-1185">Reference proteome</keyword>
<feature type="transmembrane region" description="Helical" evidence="1">
    <location>
        <begin position="1225"/>
        <end position="1242"/>
    </location>
</feature>
<feature type="transmembrane region" description="Helical" evidence="1">
    <location>
        <begin position="1328"/>
        <end position="1348"/>
    </location>
</feature>
<feature type="transmembrane region" description="Helical" evidence="1">
    <location>
        <begin position="690"/>
        <end position="713"/>
    </location>
</feature>
<feature type="transmembrane region" description="Helical" evidence="1">
    <location>
        <begin position="626"/>
        <end position="644"/>
    </location>
</feature>
<feature type="transmembrane region" description="Helical" evidence="1">
    <location>
        <begin position="792"/>
        <end position="810"/>
    </location>
</feature>
<feature type="transmembrane region" description="Helical" evidence="1">
    <location>
        <begin position="394"/>
        <end position="418"/>
    </location>
</feature>
<feature type="transmembrane region" description="Helical" evidence="1">
    <location>
        <begin position="127"/>
        <end position="148"/>
    </location>
</feature>
<feature type="transmembrane region" description="Helical" evidence="1">
    <location>
        <begin position="1596"/>
        <end position="1614"/>
    </location>
</feature>
<keyword evidence="1" id="KW-0472">Membrane</keyword>
<feature type="transmembrane region" description="Helical" evidence="1">
    <location>
        <begin position="1542"/>
        <end position="1560"/>
    </location>
</feature>
<feature type="transmembrane region" description="Helical" evidence="1">
    <location>
        <begin position="304"/>
        <end position="321"/>
    </location>
</feature>
<feature type="transmembrane region" description="Helical" evidence="1">
    <location>
        <begin position="1469"/>
        <end position="1486"/>
    </location>
</feature>
<evidence type="ECO:0000313" key="3">
    <source>
        <dbReference type="Proteomes" id="UP000217343"/>
    </source>
</evidence>
<feature type="transmembrane region" description="Helical" evidence="1">
    <location>
        <begin position="1385"/>
        <end position="1401"/>
    </location>
</feature>
<feature type="transmembrane region" description="Helical" evidence="1">
    <location>
        <begin position="459"/>
        <end position="477"/>
    </location>
</feature>
<evidence type="ECO:0000313" key="2">
    <source>
        <dbReference type="EMBL" id="ATB50475.1"/>
    </source>
</evidence>
<feature type="transmembrane region" description="Helical" evidence="1">
    <location>
        <begin position="725"/>
        <end position="745"/>
    </location>
</feature>
<dbReference type="EMBL" id="CP022203">
    <property type="protein sequence ID" value="ATB50475.1"/>
    <property type="molecule type" value="Genomic_DNA"/>
</dbReference>
<protein>
    <submittedName>
        <fullName evidence="2">Uncharacterized protein</fullName>
    </submittedName>
</protein>
<feature type="transmembrane region" description="Helical" evidence="1">
    <location>
        <begin position="154"/>
        <end position="177"/>
    </location>
</feature>
<feature type="transmembrane region" description="Helical" evidence="1">
    <location>
        <begin position="555"/>
        <end position="574"/>
    </location>
</feature>
<feature type="transmembrane region" description="Helical" evidence="1">
    <location>
        <begin position="991"/>
        <end position="1016"/>
    </location>
</feature>
<feature type="transmembrane region" description="Helical" evidence="1">
    <location>
        <begin position="601"/>
        <end position="619"/>
    </location>
</feature>
<feature type="transmembrane region" description="Helical" evidence="1">
    <location>
        <begin position="650"/>
        <end position="669"/>
    </location>
</feature>
<name>A0A250K339_9BACT</name>
<feature type="transmembrane region" description="Helical" evidence="1">
    <location>
        <begin position="1082"/>
        <end position="1104"/>
    </location>
</feature>
<feature type="transmembrane region" description="Helical" evidence="1">
    <location>
        <begin position="1572"/>
        <end position="1590"/>
    </location>
</feature>
<feature type="transmembrane region" description="Helical" evidence="1">
    <location>
        <begin position="1413"/>
        <end position="1434"/>
    </location>
</feature>
<evidence type="ECO:0000256" key="1">
    <source>
        <dbReference type="SAM" id="Phobius"/>
    </source>
</evidence>
<feature type="transmembrane region" description="Helical" evidence="1">
    <location>
        <begin position="943"/>
        <end position="963"/>
    </location>
</feature>
<feature type="transmembrane region" description="Helical" evidence="1">
    <location>
        <begin position="212"/>
        <end position="231"/>
    </location>
</feature>
<feature type="transmembrane region" description="Helical" evidence="1">
    <location>
        <begin position="1645"/>
        <end position="1664"/>
    </location>
</feature>
<feature type="transmembrane region" description="Helical" evidence="1">
    <location>
        <begin position="1619"/>
        <end position="1639"/>
    </location>
</feature>
<feature type="transmembrane region" description="Helical" evidence="1">
    <location>
        <begin position="1180"/>
        <end position="1197"/>
    </location>
</feature>
<feature type="transmembrane region" description="Helical" evidence="1">
    <location>
        <begin position="430"/>
        <end position="453"/>
    </location>
</feature>
<feature type="transmembrane region" description="Helical" evidence="1">
    <location>
        <begin position="64"/>
        <end position="82"/>
    </location>
</feature>
<keyword evidence="1" id="KW-1133">Transmembrane helix</keyword>
<feature type="transmembrane region" description="Helical" evidence="1">
    <location>
        <begin position="822"/>
        <end position="839"/>
    </location>
</feature>
<gene>
    <name evidence="2" type="ORF">MYMAC_006131</name>
</gene>